<gene>
    <name evidence="7" type="ORF">HNQ88_004427</name>
</gene>
<evidence type="ECO:0000256" key="1">
    <source>
        <dbReference type="ARBA" id="ARBA00004141"/>
    </source>
</evidence>
<keyword evidence="2 5" id="KW-0812">Transmembrane</keyword>
<comment type="subcellular location">
    <subcellularLocation>
        <location evidence="1">Membrane</location>
        <topology evidence="1">Multi-pass membrane protein</topology>
    </subcellularLocation>
</comment>
<accession>A0AAE3XSR8</accession>
<keyword evidence="3 5" id="KW-1133">Transmembrane helix</keyword>
<dbReference type="InterPro" id="IPR009908">
    <property type="entry name" value="Methylamine_util_MauE"/>
</dbReference>
<dbReference type="EMBL" id="JAVDQD010000007">
    <property type="protein sequence ID" value="MDR6241349.1"/>
    <property type="molecule type" value="Genomic_DNA"/>
</dbReference>
<dbReference type="Proteomes" id="UP001185092">
    <property type="component" value="Unassembled WGS sequence"/>
</dbReference>
<dbReference type="AlphaFoldDB" id="A0AAE3XSR8"/>
<proteinExistence type="predicted"/>
<evidence type="ECO:0000256" key="5">
    <source>
        <dbReference type="SAM" id="Phobius"/>
    </source>
</evidence>
<name>A0AAE3XSR8_9BACT</name>
<keyword evidence="4 5" id="KW-0472">Membrane</keyword>
<evidence type="ECO:0000256" key="4">
    <source>
        <dbReference type="ARBA" id="ARBA00023136"/>
    </source>
</evidence>
<evidence type="ECO:0000313" key="7">
    <source>
        <dbReference type="EMBL" id="MDR6241349.1"/>
    </source>
</evidence>
<organism evidence="7 8">
    <name type="scientific">Aureibacter tunicatorum</name>
    <dbReference type="NCBI Taxonomy" id="866807"/>
    <lineage>
        <taxon>Bacteria</taxon>
        <taxon>Pseudomonadati</taxon>
        <taxon>Bacteroidota</taxon>
        <taxon>Cytophagia</taxon>
        <taxon>Cytophagales</taxon>
        <taxon>Persicobacteraceae</taxon>
        <taxon>Aureibacter</taxon>
    </lineage>
</organism>
<evidence type="ECO:0000313" key="8">
    <source>
        <dbReference type="Proteomes" id="UP001185092"/>
    </source>
</evidence>
<dbReference type="GO" id="GO:0030416">
    <property type="term" value="P:methylamine metabolic process"/>
    <property type="evidence" value="ECO:0007669"/>
    <property type="project" value="InterPro"/>
</dbReference>
<keyword evidence="8" id="KW-1185">Reference proteome</keyword>
<sequence length="146" mass="16319">MKDSIKSNISNGSDLIMILLYSYTGIIKIFDYNGFIYKLKTSSVIDSDLIYYSAMTTPFLEVIIAVALLFNKTKTLGRISSISLMSLFTFYLIFLKADGQSCSCGGIFEQLSFDQHLYLNVAFIIIAGLPFLFSSNKEDKIIQAQG</sequence>
<dbReference type="RefSeq" id="WP_309942027.1">
    <property type="nucleotide sequence ID" value="NZ_AP025305.1"/>
</dbReference>
<comment type="caution">
    <text evidence="7">The sequence shown here is derived from an EMBL/GenBank/DDBJ whole genome shotgun (WGS) entry which is preliminary data.</text>
</comment>
<evidence type="ECO:0000259" key="6">
    <source>
        <dbReference type="Pfam" id="PF07291"/>
    </source>
</evidence>
<dbReference type="Pfam" id="PF07291">
    <property type="entry name" value="MauE"/>
    <property type="match status" value="1"/>
</dbReference>
<protein>
    <submittedName>
        <fullName evidence="7">HTH domain antitoxin</fullName>
    </submittedName>
</protein>
<reference evidence="7" key="1">
    <citation type="submission" date="2023-07" db="EMBL/GenBank/DDBJ databases">
        <title>Genomic Encyclopedia of Type Strains, Phase IV (KMG-IV): sequencing the most valuable type-strain genomes for metagenomic binning, comparative biology and taxonomic classification.</title>
        <authorList>
            <person name="Goeker M."/>
        </authorList>
    </citation>
    <scope>NUCLEOTIDE SEQUENCE</scope>
    <source>
        <strain evidence="7">DSM 26174</strain>
    </source>
</reference>
<feature type="transmembrane region" description="Helical" evidence="5">
    <location>
        <begin position="76"/>
        <end position="95"/>
    </location>
</feature>
<evidence type="ECO:0000256" key="3">
    <source>
        <dbReference type="ARBA" id="ARBA00022989"/>
    </source>
</evidence>
<feature type="transmembrane region" description="Helical" evidence="5">
    <location>
        <begin position="115"/>
        <end position="133"/>
    </location>
</feature>
<feature type="transmembrane region" description="Helical" evidence="5">
    <location>
        <begin position="50"/>
        <end position="69"/>
    </location>
</feature>
<feature type="domain" description="Methylamine utilisation protein MauE" evidence="6">
    <location>
        <begin position="10"/>
        <end position="132"/>
    </location>
</feature>
<feature type="transmembrane region" description="Helical" evidence="5">
    <location>
        <begin position="12"/>
        <end position="30"/>
    </location>
</feature>
<evidence type="ECO:0000256" key="2">
    <source>
        <dbReference type="ARBA" id="ARBA00022692"/>
    </source>
</evidence>
<dbReference type="GO" id="GO:0016020">
    <property type="term" value="C:membrane"/>
    <property type="evidence" value="ECO:0007669"/>
    <property type="project" value="UniProtKB-SubCell"/>
</dbReference>